<evidence type="ECO:0000256" key="6">
    <source>
        <dbReference type="SAM" id="Coils"/>
    </source>
</evidence>
<dbReference type="PANTHER" id="PTHR20855:SF129">
    <property type="entry name" value="HEMOLYSIN-3 HOMOLOG"/>
    <property type="match status" value="1"/>
</dbReference>
<evidence type="ECO:0000256" key="3">
    <source>
        <dbReference type="ARBA" id="ARBA00022989"/>
    </source>
</evidence>
<keyword evidence="3 7" id="KW-1133">Transmembrane helix</keyword>
<dbReference type="Proteomes" id="UP000578697">
    <property type="component" value="Unassembled WGS sequence"/>
</dbReference>
<feature type="binding site" evidence="5">
    <location>
        <position position="143"/>
    </location>
    <ligand>
        <name>Zn(2+)</name>
        <dbReference type="ChEBI" id="CHEBI:29105"/>
    </ligand>
</feature>
<dbReference type="Pfam" id="PF03006">
    <property type="entry name" value="HlyIII"/>
    <property type="match status" value="1"/>
</dbReference>
<evidence type="ECO:0000256" key="2">
    <source>
        <dbReference type="ARBA" id="ARBA00022692"/>
    </source>
</evidence>
<evidence type="ECO:0000313" key="9">
    <source>
        <dbReference type="EMBL" id="QOS40853.1"/>
    </source>
</evidence>
<gene>
    <name evidence="9" type="ORF">DYE49_10470</name>
    <name evidence="8" type="ORF">HNP77_001631</name>
</gene>
<name>A0A840SIP7_9SPIR</name>
<feature type="transmembrane region" description="Helical" evidence="7">
    <location>
        <begin position="184"/>
        <end position="204"/>
    </location>
</feature>
<keyword evidence="5" id="KW-0862">Zinc</keyword>
<dbReference type="PANTHER" id="PTHR20855">
    <property type="entry name" value="ADIPOR/PROGESTIN RECEPTOR-RELATED"/>
    <property type="match status" value="1"/>
</dbReference>
<feature type="coiled-coil region" evidence="6">
    <location>
        <begin position="10"/>
        <end position="67"/>
    </location>
</feature>
<evidence type="ECO:0000256" key="4">
    <source>
        <dbReference type="ARBA" id="ARBA00023136"/>
    </source>
</evidence>
<dbReference type="KEGG" id="trc:DYE49_10470"/>
<evidence type="ECO:0000256" key="5">
    <source>
        <dbReference type="PIRSR" id="PIRSR604254-1"/>
    </source>
</evidence>
<feature type="transmembrane region" description="Helical" evidence="7">
    <location>
        <begin position="238"/>
        <end position="258"/>
    </location>
</feature>
<dbReference type="EMBL" id="CP031517">
    <property type="protein sequence ID" value="QOS40853.1"/>
    <property type="molecule type" value="Genomic_DNA"/>
</dbReference>
<evidence type="ECO:0000313" key="10">
    <source>
        <dbReference type="Proteomes" id="UP000578697"/>
    </source>
</evidence>
<keyword evidence="6" id="KW-0175">Coiled coil</keyword>
<evidence type="ECO:0000256" key="1">
    <source>
        <dbReference type="ARBA" id="ARBA00004141"/>
    </source>
</evidence>
<accession>A0A840SIP7</accession>
<evidence type="ECO:0000313" key="11">
    <source>
        <dbReference type="Proteomes" id="UP000593591"/>
    </source>
</evidence>
<feature type="transmembrane region" description="Helical" evidence="7">
    <location>
        <begin position="211"/>
        <end position="232"/>
    </location>
</feature>
<sequence>MADISRRITRKSLKAKKKAAIQTIKKQAKEKIQEVKQQYAQNPERRRLREEEAALKKERRLQKANAQLAYNERKSRTYTLGEEIFSSITHGIGAGLSAAAIVLLAIKAYFYHPAGIPVSTFMASVLVFGASLFIMYLMSTLYHALRPVVAKKVFSIFNHDAIYILIAGTYTPFIFALFPLKAAFSLASIVWAICGLLIVLYSVFGSRLRAFSVFTYIVFGWLILSVFVYAPITLNAVSRYLLLAGGLSYSVCGICYIFRRRKWSLSFFHLFALFGSILHFFSVYFMIG</sequence>
<dbReference type="GO" id="GO:0016020">
    <property type="term" value="C:membrane"/>
    <property type="evidence" value="ECO:0007669"/>
    <property type="project" value="UniProtKB-SubCell"/>
</dbReference>
<dbReference type="EMBL" id="JACHFR010000002">
    <property type="protein sequence ID" value="MBB5219262.1"/>
    <property type="molecule type" value="Genomic_DNA"/>
</dbReference>
<dbReference type="GO" id="GO:0046872">
    <property type="term" value="F:metal ion binding"/>
    <property type="evidence" value="ECO:0007669"/>
    <property type="project" value="UniProtKB-KW"/>
</dbReference>
<protein>
    <submittedName>
        <fullName evidence="8 9">Hemolysin III</fullName>
    </submittedName>
</protein>
<feature type="transmembrane region" description="Helical" evidence="7">
    <location>
        <begin position="265"/>
        <end position="287"/>
    </location>
</feature>
<feature type="transmembrane region" description="Helical" evidence="7">
    <location>
        <begin position="84"/>
        <end position="110"/>
    </location>
</feature>
<feature type="transmembrane region" description="Helical" evidence="7">
    <location>
        <begin position="160"/>
        <end position="178"/>
    </location>
</feature>
<evidence type="ECO:0000313" key="8">
    <source>
        <dbReference type="EMBL" id="MBB5219262.1"/>
    </source>
</evidence>
<dbReference type="RefSeq" id="WP_184652675.1">
    <property type="nucleotide sequence ID" value="NZ_JACHFR010000002.1"/>
</dbReference>
<feature type="transmembrane region" description="Helical" evidence="7">
    <location>
        <begin position="116"/>
        <end position="139"/>
    </location>
</feature>
<keyword evidence="10" id="KW-1185">Reference proteome</keyword>
<reference evidence="8 10" key="2">
    <citation type="submission" date="2020-08" db="EMBL/GenBank/DDBJ databases">
        <title>Genomic Encyclopedia of Type Strains, Phase IV (KMG-IV): sequencing the most valuable type-strain genomes for metagenomic binning, comparative biology and taxonomic classification.</title>
        <authorList>
            <person name="Goeker M."/>
        </authorList>
    </citation>
    <scope>NUCLEOTIDE SEQUENCE [LARGE SCALE GENOMIC DNA]</scope>
    <source>
        <strain evidence="8 10">DSM 103679</strain>
    </source>
</reference>
<proteinExistence type="predicted"/>
<feature type="binding site" evidence="5">
    <location>
        <position position="269"/>
    </location>
    <ligand>
        <name>Zn(2+)</name>
        <dbReference type="ChEBI" id="CHEBI:29105"/>
    </ligand>
</feature>
<organism evidence="8 10">
    <name type="scientific">Treponema rectale</name>
    <dbReference type="NCBI Taxonomy" id="744512"/>
    <lineage>
        <taxon>Bacteria</taxon>
        <taxon>Pseudomonadati</taxon>
        <taxon>Spirochaetota</taxon>
        <taxon>Spirochaetia</taxon>
        <taxon>Spirochaetales</taxon>
        <taxon>Treponemataceae</taxon>
        <taxon>Treponema</taxon>
    </lineage>
</organism>
<keyword evidence="5" id="KW-0479">Metal-binding</keyword>
<dbReference type="InterPro" id="IPR004254">
    <property type="entry name" value="AdipoR/HlyIII-related"/>
</dbReference>
<dbReference type="Proteomes" id="UP000593591">
    <property type="component" value="Chromosome"/>
</dbReference>
<reference evidence="9 11" key="1">
    <citation type="submission" date="2018-08" db="EMBL/GenBank/DDBJ databases">
        <title>The first complete genome of Treponema rectale (CHPAT), a commensal spirochete of the bovine rectum.</title>
        <authorList>
            <person name="Staton G.J."/>
            <person name="Clegg S.R."/>
            <person name="Carter S.D."/>
            <person name="Radford A.D."/>
            <person name="Darby A."/>
            <person name="Hall N."/>
            <person name="Birtles R.J."/>
            <person name="Evans N.J."/>
        </authorList>
    </citation>
    <scope>NUCLEOTIDE SEQUENCE [LARGE SCALE GENOMIC DNA]</scope>
    <source>
        <strain evidence="9 11">CHPA</strain>
    </source>
</reference>
<keyword evidence="2 7" id="KW-0812">Transmembrane</keyword>
<evidence type="ECO:0000256" key="7">
    <source>
        <dbReference type="SAM" id="Phobius"/>
    </source>
</evidence>
<comment type="subcellular location">
    <subcellularLocation>
        <location evidence="1">Membrane</location>
        <topology evidence="1">Multi-pass membrane protein</topology>
    </subcellularLocation>
</comment>
<keyword evidence="4 7" id="KW-0472">Membrane</keyword>
<dbReference type="AlphaFoldDB" id="A0A840SIP7"/>